<sequence>MDPPVGVDVHHHRRDQRYCQLFQHCSAALTALELDTLV</sequence>
<reference evidence="1" key="1">
    <citation type="submission" date="2018-05" db="EMBL/GenBank/DDBJ databases">
        <authorList>
            <person name="Lanie J.A."/>
            <person name="Ng W.-L."/>
            <person name="Kazmierczak K.M."/>
            <person name="Andrzejewski T.M."/>
            <person name="Davidsen T.M."/>
            <person name="Wayne K.J."/>
            <person name="Tettelin H."/>
            <person name="Glass J.I."/>
            <person name="Rusch D."/>
            <person name="Podicherti R."/>
            <person name="Tsui H.-C.T."/>
            <person name="Winkler M.E."/>
        </authorList>
    </citation>
    <scope>NUCLEOTIDE SEQUENCE</scope>
</reference>
<dbReference type="AlphaFoldDB" id="A0A383BYW3"/>
<name>A0A383BYW3_9ZZZZ</name>
<gene>
    <name evidence="1" type="ORF">METZ01_LOCUS478201</name>
</gene>
<dbReference type="EMBL" id="UINC01204564">
    <property type="protein sequence ID" value="SVE25347.1"/>
    <property type="molecule type" value="Genomic_DNA"/>
</dbReference>
<protein>
    <submittedName>
        <fullName evidence="1">Uncharacterized protein</fullName>
    </submittedName>
</protein>
<evidence type="ECO:0000313" key="1">
    <source>
        <dbReference type="EMBL" id="SVE25347.1"/>
    </source>
</evidence>
<organism evidence="1">
    <name type="scientific">marine metagenome</name>
    <dbReference type="NCBI Taxonomy" id="408172"/>
    <lineage>
        <taxon>unclassified sequences</taxon>
        <taxon>metagenomes</taxon>
        <taxon>ecological metagenomes</taxon>
    </lineage>
</organism>
<proteinExistence type="predicted"/>
<accession>A0A383BYW3</accession>